<feature type="region of interest" description="Disordered" evidence="1">
    <location>
        <begin position="73"/>
        <end position="94"/>
    </location>
</feature>
<dbReference type="PANTHER" id="PTHR33624:SF2">
    <property type="entry name" value="SIGMA FACTOR BINDING PROTEIN 1, CHLOROPLASTIC"/>
    <property type="match status" value="1"/>
</dbReference>
<protein>
    <recommendedName>
        <fullName evidence="2">VQ domain-containing protein</fullName>
    </recommendedName>
</protein>
<organism evidence="3 4">
    <name type="scientific">Zingiber officinale</name>
    <name type="common">Ginger</name>
    <name type="synonym">Amomum zingiber</name>
    <dbReference type="NCBI Taxonomy" id="94328"/>
    <lineage>
        <taxon>Eukaryota</taxon>
        <taxon>Viridiplantae</taxon>
        <taxon>Streptophyta</taxon>
        <taxon>Embryophyta</taxon>
        <taxon>Tracheophyta</taxon>
        <taxon>Spermatophyta</taxon>
        <taxon>Magnoliopsida</taxon>
        <taxon>Liliopsida</taxon>
        <taxon>Zingiberales</taxon>
        <taxon>Zingiberaceae</taxon>
        <taxon>Zingiber</taxon>
    </lineage>
</organism>
<dbReference type="Proteomes" id="UP000734854">
    <property type="component" value="Unassembled WGS sequence"/>
</dbReference>
<dbReference type="InterPro" id="IPR008889">
    <property type="entry name" value="VQ"/>
</dbReference>
<accession>A0A8J5HPR8</accession>
<evidence type="ECO:0000313" key="3">
    <source>
        <dbReference type="EMBL" id="KAG6520982.1"/>
    </source>
</evidence>
<evidence type="ECO:0000313" key="4">
    <source>
        <dbReference type="Proteomes" id="UP000734854"/>
    </source>
</evidence>
<sequence>MYQPRLCNLGASAMNELHFTEEGEEKGEIRRRCLEEKEGLGWKDHLKEGGLEEESMDGALRLCKTKIGEARERSADAIGKSNSSSSSKPQVLPPENSWSVLPSILGADLQIKFLVKPPEHSWGRSPDKILGQTSQAFLRQISKSNSCSGDDGTTSASIKLPTPFLLLSISHMEEILSAHRKCLVRSIAKKKPVKVVYISNPMRVTASAATFRALVQKLTGRDSDVDAIASFSAAASVAEPPLALSGSTTTTSKSVDPCNSLVAPSEVFGGGFDAQMLENFWEFLSAPPCYELPMAGFIRH</sequence>
<feature type="domain" description="VQ" evidence="2">
    <location>
        <begin position="198"/>
        <end position="224"/>
    </location>
</feature>
<dbReference type="InterPro" id="IPR039335">
    <property type="entry name" value="SIB1/2"/>
</dbReference>
<dbReference type="EMBL" id="JACMSC010000005">
    <property type="protein sequence ID" value="KAG6520982.1"/>
    <property type="molecule type" value="Genomic_DNA"/>
</dbReference>
<evidence type="ECO:0000256" key="1">
    <source>
        <dbReference type="SAM" id="MobiDB-lite"/>
    </source>
</evidence>
<keyword evidence="4" id="KW-1185">Reference proteome</keyword>
<dbReference type="AlphaFoldDB" id="A0A8J5HPR8"/>
<reference evidence="3 4" key="1">
    <citation type="submission" date="2020-08" db="EMBL/GenBank/DDBJ databases">
        <title>Plant Genome Project.</title>
        <authorList>
            <person name="Zhang R.-G."/>
        </authorList>
    </citation>
    <scope>NUCLEOTIDE SEQUENCE [LARGE SCALE GENOMIC DNA]</scope>
    <source>
        <tissue evidence="3">Rhizome</tissue>
    </source>
</reference>
<gene>
    <name evidence="3" type="ORF">ZIOFF_018047</name>
</gene>
<proteinExistence type="predicted"/>
<name>A0A8J5HPR8_ZINOF</name>
<dbReference type="PANTHER" id="PTHR33624">
    <property type="entry name" value="SIGMA FACTOR BINDING PROTEIN 1, CHLOROPLASTIC"/>
    <property type="match status" value="1"/>
</dbReference>
<comment type="caution">
    <text evidence="3">The sequence shown here is derived from an EMBL/GenBank/DDBJ whole genome shotgun (WGS) entry which is preliminary data.</text>
</comment>
<dbReference type="Pfam" id="PF05678">
    <property type="entry name" value="VQ"/>
    <property type="match status" value="1"/>
</dbReference>
<evidence type="ECO:0000259" key="2">
    <source>
        <dbReference type="Pfam" id="PF05678"/>
    </source>
</evidence>